<dbReference type="GO" id="GO:0004672">
    <property type="term" value="F:protein kinase activity"/>
    <property type="evidence" value="ECO:0007669"/>
    <property type="project" value="InterPro"/>
</dbReference>
<feature type="compositionally biased region" description="Polar residues" evidence="2">
    <location>
        <begin position="126"/>
        <end position="143"/>
    </location>
</feature>
<feature type="domain" description="Protein kinase" evidence="4">
    <location>
        <begin position="523"/>
        <end position="805"/>
    </location>
</feature>
<dbReference type="Proteomes" id="UP000481153">
    <property type="component" value="Unassembled WGS sequence"/>
</dbReference>
<feature type="region of interest" description="Disordered" evidence="2">
    <location>
        <begin position="118"/>
        <end position="147"/>
    </location>
</feature>
<dbReference type="Gene3D" id="1.10.510.10">
    <property type="entry name" value="Transferase(Phosphotransferase) domain 1"/>
    <property type="match status" value="1"/>
</dbReference>
<dbReference type="PROSITE" id="PS00107">
    <property type="entry name" value="PROTEIN_KINASE_ATP"/>
    <property type="match status" value="1"/>
</dbReference>
<evidence type="ECO:0000256" key="2">
    <source>
        <dbReference type="SAM" id="MobiDB-lite"/>
    </source>
</evidence>
<dbReference type="PROSITE" id="PS50011">
    <property type="entry name" value="PROTEIN_KINASE_DOM"/>
    <property type="match status" value="1"/>
</dbReference>
<dbReference type="InterPro" id="IPR017441">
    <property type="entry name" value="Protein_kinase_ATP_BS"/>
</dbReference>
<dbReference type="AlphaFoldDB" id="A0A6G0WBY3"/>
<gene>
    <name evidence="5" type="ORF">Ae201684_016759</name>
</gene>
<feature type="domain" description="PH" evidence="3">
    <location>
        <begin position="405"/>
        <end position="513"/>
    </location>
</feature>
<dbReference type="InterPro" id="IPR011009">
    <property type="entry name" value="Kinase-like_dom_sf"/>
</dbReference>
<accession>A0A6G0WBY3</accession>
<dbReference type="EMBL" id="VJMJ01000266">
    <property type="protein sequence ID" value="KAF0724696.1"/>
    <property type="molecule type" value="Genomic_DNA"/>
</dbReference>
<keyword evidence="1" id="KW-0547">Nucleotide-binding</keyword>
<evidence type="ECO:0000259" key="3">
    <source>
        <dbReference type="PROSITE" id="PS50003"/>
    </source>
</evidence>
<keyword evidence="1" id="KW-0067">ATP-binding</keyword>
<dbReference type="SMART" id="SM00220">
    <property type="entry name" value="S_TKc"/>
    <property type="match status" value="1"/>
</dbReference>
<dbReference type="Pfam" id="PF00069">
    <property type="entry name" value="Pkinase"/>
    <property type="match status" value="1"/>
</dbReference>
<evidence type="ECO:0000313" key="6">
    <source>
        <dbReference type="Proteomes" id="UP000481153"/>
    </source>
</evidence>
<sequence length="823" mass="91870">MLDARGNSGVFGAEDFVRMPWQAFSTMKRFVSEGNRLENASWRLWYMEKLKRGQHRRNSLVQEDDDPFDEFALESHKCVYCDLASASLSCNGCCHDVYCVGCFKLIHMRGHLATHTAVQLPRQRSKSNASHAQKTPASPTTNSKPKHKLLNNAKAWEHKMDALFQRLMVTSLHHDGDISVHNLHLPDENASTATSTELPSRGKRAAICNTCGGPHMSIACPMLQPPAASSIPTQLPAHIPPIQCPTCKGPHLQCEDAQPPKSKKRPVCGNCRGDHMTIDCPQMPQASTPKHEKAAFVRKVYTNYHNDNTSNSTHAYLGDEVSVHGVHARSFHAVPPGSVALVPQVESIQEEAEEEAILPPVLPTLSERRPDIWILSALQEIPFDLSMQHLSKAGSLCDTNCWSDHMEYKGWVLVQPVALSADDDGLEMPRQWHRRYMVLFRNTLAEYVDERASRPIGYANVSEAQLSIDTEGILTLAVTKTALRADGWTLSQWKFDSIENAAEWHDALAQASRLKWADFFAEDKNGVELGQGRFSVVKRAKRKVPSQCAQECALKIIDKTAFWELVKGGIERNDTLFREVLTQSVLTMRSRTSHECFVVQLLSLFETHDHLVIEMELMHGGDVFDRISDKGPLPEKQAAIFISHLIQGIEFCLQNGVVHRDVKLSNLALDEGSEFGSQDKLTVLKLADFGMAAFVLPNGMLRGRCGTPGYVAPEILLAGVNEAYPPHVDMFSAGVVLYTLLCGYEPFFGRNDKELIALNKSVVYSFHPEEWAHISDDAKDLIQLMMQPDANDRITPREALQHPFLKDIPAGSFVGNMACLRLF</sequence>
<evidence type="ECO:0008006" key="7">
    <source>
        <dbReference type="Google" id="ProtNLM"/>
    </source>
</evidence>
<name>A0A6G0WBY3_9STRA</name>
<evidence type="ECO:0000313" key="5">
    <source>
        <dbReference type="EMBL" id="KAF0724696.1"/>
    </source>
</evidence>
<dbReference type="InterPro" id="IPR013860">
    <property type="entry name" value="AreA_GATA"/>
</dbReference>
<dbReference type="SUPFAM" id="SSF50729">
    <property type="entry name" value="PH domain-like"/>
    <property type="match status" value="1"/>
</dbReference>
<evidence type="ECO:0000259" key="4">
    <source>
        <dbReference type="PROSITE" id="PS50011"/>
    </source>
</evidence>
<dbReference type="InterPro" id="IPR001849">
    <property type="entry name" value="PH_domain"/>
</dbReference>
<feature type="binding site" evidence="1">
    <location>
        <position position="555"/>
    </location>
    <ligand>
        <name>ATP</name>
        <dbReference type="ChEBI" id="CHEBI:30616"/>
    </ligand>
</feature>
<dbReference type="SMART" id="SM00233">
    <property type="entry name" value="PH"/>
    <property type="match status" value="1"/>
</dbReference>
<dbReference type="SUPFAM" id="SSF57845">
    <property type="entry name" value="B-box zinc-binding domain"/>
    <property type="match status" value="1"/>
</dbReference>
<comment type="caution">
    <text evidence="5">The sequence shown here is derived from an EMBL/GenBank/DDBJ whole genome shotgun (WGS) entry which is preliminary data.</text>
</comment>
<keyword evidence="6" id="KW-1185">Reference proteome</keyword>
<organism evidence="5 6">
    <name type="scientific">Aphanomyces euteiches</name>
    <dbReference type="NCBI Taxonomy" id="100861"/>
    <lineage>
        <taxon>Eukaryota</taxon>
        <taxon>Sar</taxon>
        <taxon>Stramenopiles</taxon>
        <taxon>Oomycota</taxon>
        <taxon>Saprolegniomycetes</taxon>
        <taxon>Saprolegniales</taxon>
        <taxon>Verrucalvaceae</taxon>
        <taxon>Aphanomyces</taxon>
    </lineage>
</organism>
<dbReference type="PROSITE" id="PS50003">
    <property type="entry name" value="PH_DOMAIN"/>
    <property type="match status" value="1"/>
</dbReference>
<dbReference type="VEuPathDB" id="FungiDB:AeMF1_002858"/>
<dbReference type="PANTHER" id="PTHR24347">
    <property type="entry name" value="SERINE/THREONINE-PROTEIN KINASE"/>
    <property type="match status" value="1"/>
</dbReference>
<protein>
    <recommendedName>
        <fullName evidence="7">Protein kinase domain-containing protein</fullName>
    </recommendedName>
</protein>
<dbReference type="SUPFAM" id="SSF56112">
    <property type="entry name" value="Protein kinase-like (PK-like)"/>
    <property type="match status" value="1"/>
</dbReference>
<dbReference type="CDD" id="cd00821">
    <property type="entry name" value="PH"/>
    <property type="match status" value="1"/>
</dbReference>
<evidence type="ECO:0000256" key="1">
    <source>
        <dbReference type="PROSITE-ProRule" id="PRU10141"/>
    </source>
</evidence>
<proteinExistence type="predicted"/>
<reference evidence="5 6" key="1">
    <citation type="submission" date="2019-07" db="EMBL/GenBank/DDBJ databases">
        <title>Genomics analysis of Aphanomyces spp. identifies a new class of oomycete effector associated with host adaptation.</title>
        <authorList>
            <person name="Gaulin E."/>
        </authorList>
    </citation>
    <scope>NUCLEOTIDE SEQUENCE [LARGE SCALE GENOMIC DNA]</scope>
    <source>
        <strain evidence="5 6">ATCC 201684</strain>
    </source>
</reference>
<dbReference type="InterPro" id="IPR000719">
    <property type="entry name" value="Prot_kinase_dom"/>
</dbReference>
<dbReference type="Gene3D" id="3.30.200.20">
    <property type="entry name" value="Phosphorylase Kinase, domain 1"/>
    <property type="match status" value="1"/>
</dbReference>
<dbReference type="Pfam" id="PF08550">
    <property type="entry name" value="GATA_AreA"/>
    <property type="match status" value="1"/>
</dbReference>
<dbReference type="GO" id="GO:0005524">
    <property type="term" value="F:ATP binding"/>
    <property type="evidence" value="ECO:0007669"/>
    <property type="project" value="UniProtKB-UniRule"/>
</dbReference>